<name>A0A1I3L5U4_9BACL</name>
<evidence type="ECO:0000313" key="3">
    <source>
        <dbReference type="Proteomes" id="UP000199545"/>
    </source>
</evidence>
<proteinExistence type="predicted"/>
<keyword evidence="1" id="KW-0472">Membrane</keyword>
<evidence type="ECO:0000256" key="1">
    <source>
        <dbReference type="SAM" id="Phobius"/>
    </source>
</evidence>
<keyword evidence="1" id="KW-1133">Transmembrane helix</keyword>
<feature type="transmembrane region" description="Helical" evidence="1">
    <location>
        <begin position="70"/>
        <end position="89"/>
    </location>
</feature>
<sequence>MDSFFSLLKRHFLKLWLVHLLGMTLLTLAKSILTFTNFLVGEYLFSLASVHKLQAFDVFLYFFHLPETSVGSILCGTVSASFLCFILSFNISSSYGICIDVVTENRASLYSYFYYGLDFIHKLPFPVRPEIQS</sequence>
<accession>A0A1I3L5U4</accession>
<keyword evidence="3" id="KW-1185">Reference proteome</keyword>
<keyword evidence="1" id="KW-0812">Transmembrane</keyword>
<dbReference type="Proteomes" id="UP000199545">
    <property type="component" value="Unassembled WGS sequence"/>
</dbReference>
<dbReference type="EMBL" id="FORR01000002">
    <property type="protein sequence ID" value="SFI80101.1"/>
    <property type="molecule type" value="Genomic_DNA"/>
</dbReference>
<gene>
    <name evidence="2" type="ORF">SAMN05421852_10250</name>
</gene>
<reference evidence="2 3" key="1">
    <citation type="submission" date="2016-10" db="EMBL/GenBank/DDBJ databases">
        <authorList>
            <person name="de Groot N.N."/>
        </authorList>
    </citation>
    <scope>NUCLEOTIDE SEQUENCE [LARGE SCALE GENOMIC DNA]</scope>
    <source>
        <strain evidence="2 3">DSM 44778</strain>
    </source>
</reference>
<evidence type="ECO:0000313" key="2">
    <source>
        <dbReference type="EMBL" id="SFI80101.1"/>
    </source>
</evidence>
<protein>
    <submittedName>
        <fullName evidence="2">Uncharacterized protein</fullName>
    </submittedName>
</protein>
<dbReference type="AlphaFoldDB" id="A0A1I3L5U4"/>
<feature type="transmembrane region" description="Helical" evidence="1">
    <location>
        <begin position="12"/>
        <end position="32"/>
    </location>
</feature>
<organism evidence="2 3">
    <name type="scientific">Thermoflavimicrobium dichotomicum</name>
    <dbReference type="NCBI Taxonomy" id="46223"/>
    <lineage>
        <taxon>Bacteria</taxon>
        <taxon>Bacillati</taxon>
        <taxon>Bacillota</taxon>
        <taxon>Bacilli</taxon>
        <taxon>Bacillales</taxon>
        <taxon>Thermoactinomycetaceae</taxon>
        <taxon>Thermoflavimicrobium</taxon>
    </lineage>
</organism>